<dbReference type="GO" id="GO:0004416">
    <property type="term" value="F:hydroxyacylglutathione hydrolase activity"/>
    <property type="evidence" value="ECO:0007669"/>
    <property type="project" value="UniProtKB-UniRule"/>
</dbReference>
<comment type="cofactor">
    <cofactor evidence="7">
        <name>Zn(2+)</name>
        <dbReference type="ChEBI" id="CHEBI:29105"/>
    </cofactor>
    <text evidence="7">Binds 2 Zn(2+) ions per subunit.</text>
</comment>
<dbReference type="AlphaFoldDB" id="A0A073J4B3"/>
<comment type="caution">
    <text evidence="9">The sequence shown here is derived from an EMBL/GenBank/DDBJ whole genome shotgun (WGS) entry which is preliminary data.</text>
</comment>
<evidence type="ECO:0000256" key="7">
    <source>
        <dbReference type="HAMAP-Rule" id="MF_01374"/>
    </source>
</evidence>
<gene>
    <name evidence="7" type="primary">gloB</name>
    <name evidence="9" type="ORF">SUH3_14960</name>
</gene>
<dbReference type="PIRSF" id="PIRSF005457">
    <property type="entry name" value="Glx"/>
    <property type="match status" value="1"/>
</dbReference>
<reference evidence="9 10" key="1">
    <citation type="submission" date="2014-01" db="EMBL/GenBank/DDBJ databases">
        <title>Sulfitobacter sp. H3 (MCCC 1A00686) Genome Sequencing.</title>
        <authorList>
            <person name="Lai Q."/>
            <person name="Hong Z."/>
        </authorList>
    </citation>
    <scope>NUCLEOTIDE SEQUENCE [LARGE SCALE GENOMIC DNA]</scope>
    <source>
        <strain evidence="9 10">H3</strain>
    </source>
</reference>
<feature type="binding site" evidence="7">
    <location>
        <position position="61"/>
    </location>
    <ligand>
        <name>Zn(2+)</name>
        <dbReference type="ChEBI" id="CHEBI:29105"/>
        <label>2</label>
    </ligand>
</feature>
<comment type="catalytic activity">
    <reaction evidence="1 7">
        <text>an S-(2-hydroxyacyl)glutathione + H2O = a 2-hydroxy carboxylate + glutathione + H(+)</text>
        <dbReference type="Rhea" id="RHEA:21864"/>
        <dbReference type="ChEBI" id="CHEBI:15377"/>
        <dbReference type="ChEBI" id="CHEBI:15378"/>
        <dbReference type="ChEBI" id="CHEBI:57925"/>
        <dbReference type="ChEBI" id="CHEBI:58896"/>
        <dbReference type="ChEBI" id="CHEBI:71261"/>
        <dbReference type="EC" id="3.1.2.6"/>
    </reaction>
</comment>
<comment type="function">
    <text evidence="7">Thiolesterase that catalyzes the hydrolysis of S-D-lactoyl-glutathione to form glutathione and D-lactic acid.</text>
</comment>
<dbReference type="SUPFAM" id="SSF56281">
    <property type="entry name" value="Metallo-hydrolase/oxidoreductase"/>
    <property type="match status" value="1"/>
</dbReference>
<dbReference type="EC" id="3.1.2.6" evidence="7"/>
<dbReference type="UniPathway" id="UPA00619">
    <property type="reaction ID" value="UER00676"/>
</dbReference>
<evidence type="ECO:0000313" key="9">
    <source>
        <dbReference type="EMBL" id="KEJ96655.1"/>
    </source>
</evidence>
<feature type="binding site" evidence="7">
    <location>
        <position position="133"/>
    </location>
    <ligand>
        <name>Zn(2+)</name>
        <dbReference type="ChEBI" id="CHEBI:29105"/>
        <label>2</label>
    </ligand>
</feature>
<evidence type="ECO:0000256" key="3">
    <source>
        <dbReference type="ARBA" id="ARBA00006759"/>
    </source>
</evidence>
<proteinExistence type="inferred from homology"/>
<organism evidence="9 10">
    <name type="scientific">Pseudosulfitobacter pseudonitzschiae</name>
    <dbReference type="NCBI Taxonomy" id="1402135"/>
    <lineage>
        <taxon>Bacteria</taxon>
        <taxon>Pseudomonadati</taxon>
        <taxon>Pseudomonadota</taxon>
        <taxon>Alphaproteobacteria</taxon>
        <taxon>Rhodobacterales</taxon>
        <taxon>Roseobacteraceae</taxon>
        <taxon>Pseudosulfitobacter</taxon>
    </lineage>
</organism>
<comment type="subunit">
    <text evidence="7">Monomer.</text>
</comment>
<evidence type="ECO:0000256" key="2">
    <source>
        <dbReference type="ARBA" id="ARBA00004963"/>
    </source>
</evidence>
<keyword evidence="6 7" id="KW-0862">Zinc</keyword>
<dbReference type="Pfam" id="PF00753">
    <property type="entry name" value="Lactamase_B"/>
    <property type="match status" value="1"/>
</dbReference>
<dbReference type="InterPro" id="IPR035680">
    <property type="entry name" value="Clx_II_MBL"/>
</dbReference>
<name>A0A073J4B3_9RHOB</name>
<dbReference type="GeneID" id="68869028"/>
<dbReference type="Proteomes" id="UP000027746">
    <property type="component" value="Unassembled WGS sequence"/>
</dbReference>
<evidence type="ECO:0000256" key="1">
    <source>
        <dbReference type="ARBA" id="ARBA00001623"/>
    </source>
</evidence>
<dbReference type="PANTHER" id="PTHR43705:SF1">
    <property type="entry name" value="HYDROXYACYLGLUTATHIONE HYDROLASE GLOB"/>
    <property type="match status" value="1"/>
</dbReference>
<accession>A0A073J4B3</accession>
<dbReference type="PANTHER" id="PTHR43705">
    <property type="entry name" value="HYDROXYACYLGLUTATHIONE HYDROLASE"/>
    <property type="match status" value="1"/>
</dbReference>
<dbReference type="InterPro" id="IPR050110">
    <property type="entry name" value="Glyoxalase_II_hydrolase"/>
</dbReference>
<evidence type="ECO:0000313" key="10">
    <source>
        <dbReference type="Proteomes" id="UP000027746"/>
    </source>
</evidence>
<dbReference type="Pfam" id="PF16123">
    <property type="entry name" value="HAGH_C"/>
    <property type="match status" value="1"/>
</dbReference>
<dbReference type="InterPro" id="IPR001279">
    <property type="entry name" value="Metallo-B-lactamas"/>
</dbReference>
<dbReference type="HAMAP" id="MF_01374">
    <property type="entry name" value="Glyoxalase_2"/>
    <property type="match status" value="1"/>
</dbReference>
<dbReference type="CDD" id="cd07723">
    <property type="entry name" value="hydroxyacylglutathione_hydrolase_MBL-fold"/>
    <property type="match status" value="1"/>
</dbReference>
<dbReference type="EMBL" id="JAMD01000003">
    <property type="protein sequence ID" value="KEJ96655.1"/>
    <property type="molecule type" value="Genomic_DNA"/>
</dbReference>
<dbReference type="GO" id="GO:0046872">
    <property type="term" value="F:metal ion binding"/>
    <property type="evidence" value="ECO:0007669"/>
    <property type="project" value="UniProtKB-KW"/>
</dbReference>
<sequence length="255" mass="27111">MPLELVTVPCLEDNYAFLVHDADSGETAVIDVPEAGPIKDALAARGWTLSHVLLTHHHWDHVDGLPDLLADHPAKVIGAAADAHRLPPLDLAVAEGDSFTVGSDPIEVLDVSGHTVGHIAFHAPASKLVFTADSLMALGCGRLFEGTPAQMLESMTKLAALPGDTTVCSGHEYTTTNAKFAATVDPENAALISRTQDIADKRAAGMPTVPSKLQLELDTNPFLRASDPAIARTLDMTGATPLDVFTEVRARRDRF</sequence>
<evidence type="ECO:0000256" key="4">
    <source>
        <dbReference type="ARBA" id="ARBA00022723"/>
    </source>
</evidence>
<evidence type="ECO:0000256" key="6">
    <source>
        <dbReference type="ARBA" id="ARBA00022833"/>
    </source>
</evidence>
<dbReference type="SMART" id="SM00849">
    <property type="entry name" value="Lactamase_B"/>
    <property type="match status" value="1"/>
</dbReference>
<feature type="binding site" evidence="7">
    <location>
        <position position="114"/>
    </location>
    <ligand>
        <name>Zn(2+)</name>
        <dbReference type="ChEBI" id="CHEBI:29105"/>
        <label>1</label>
    </ligand>
</feature>
<keyword evidence="10" id="KW-1185">Reference proteome</keyword>
<keyword evidence="5 7" id="KW-0378">Hydrolase</keyword>
<comment type="similarity">
    <text evidence="3 7">Belongs to the metallo-beta-lactamase superfamily. Glyoxalase II family.</text>
</comment>
<dbReference type="InterPro" id="IPR017782">
    <property type="entry name" value="Hydroxyacylglutathione_Hdrlase"/>
</dbReference>
<evidence type="ECO:0000259" key="8">
    <source>
        <dbReference type="SMART" id="SM00849"/>
    </source>
</evidence>
<feature type="binding site" evidence="7">
    <location>
        <position position="133"/>
    </location>
    <ligand>
        <name>Zn(2+)</name>
        <dbReference type="ChEBI" id="CHEBI:29105"/>
        <label>1</label>
    </ligand>
</feature>
<dbReference type="Gene3D" id="3.60.15.10">
    <property type="entry name" value="Ribonuclease Z/Hydroxyacylglutathione hydrolase-like"/>
    <property type="match status" value="1"/>
</dbReference>
<comment type="pathway">
    <text evidence="2 7">Secondary metabolite metabolism; methylglyoxal degradation; (R)-lactate from methylglyoxal: step 2/2.</text>
</comment>
<dbReference type="InterPro" id="IPR036866">
    <property type="entry name" value="RibonucZ/Hydroxyglut_hydro"/>
</dbReference>
<dbReference type="RefSeq" id="WP_174861639.1">
    <property type="nucleotide sequence ID" value="NZ_CP054599.1"/>
</dbReference>
<dbReference type="NCBIfam" id="TIGR03413">
    <property type="entry name" value="GSH_gloB"/>
    <property type="match status" value="1"/>
</dbReference>
<feature type="binding site" evidence="7">
    <location>
        <position position="56"/>
    </location>
    <ligand>
        <name>Zn(2+)</name>
        <dbReference type="ChEBI" id="CHEBI:29105"/>
        <label>1</label>
    </ligand>
</feature>
<feature type="binding site" evidence="7">
    <location>
        <position position="60"/>
    </location>
    <ligand>
        <name>Zn(2+)</name>
        <dbReference type="ChEBI" id="CHEBI:29105"/>
        <label>2</label>
    </ligand>
</feature>
<keyword evidence="4 7" id="KW-0479">Metal-binding</keyword>
<feature type="binding site" evidence="7">
    <location>
        <position position="171"/>
    </location>
    <ligand>
        <name>Zn(2+)</name>
        <dbReference type="ChEBI" id="CHEBI:29105"/>
        <label>2</label>
    </ligand>
</feature>
<feature type="domain" description="Metallo-beta-lactamase" evidence="8">
    <location>
        <begin position="13"/>
        <end position="171"/>
    </location>
</feature>
<evidence type="ECO:0000256" key="5">
    <source>
        <dbReference type="ARBA" id="ARBA00022801"/>
    </source>
</evidence>
<dbReference type="InterPro" id="IPR032282">
    <property type="entry name" value="HAGH_C"/>
</dbReference>
<protein>
    <recommendedName>
        <fullName evidence="7">Hydroxyacylglutathione hydrolase</fullName>
        <ecNumber evidence="7">3.1.2.6</ecNumber>
    </recommendedName>
    <alternativeName>
        <fullName evidence="7">Glyoxalase II</fullName>
        <shortName evidence="7">Glx II</shortName>
    </alternativeName>
</protein>
<feature type="binding site" evidence="7">
    <location>
        <position position="58"/>
    </location>
    <ligand>
        <name>Zn(2+)</name>
        <dbReference type="ChEBI" id="CHEBI:29105"/>
        <label>1</label>
    </ligand>
</feature>
<dbReference type="GO" id="GO:0019243">
    <property type="term" value="P:methylglyoxal catabolic process to D-lactate via S-lactoyl-glutathione"/>
    <property type="evidence" value="ECO:0007669"/>
    <property type="project" value="UniProtKB-UniRule"/>
</dbReference>